<accession>A0A2M6IU12</accession>
<reference evidence="2 3" key="1">
    <citation type="submission" date="2017-09" db="EMBL/GenBank/DDBJ databases">
        <title>Depth-based differentiation of microbial function through sediment-hosted aquifers and enrichment of novel symbionts in the deep terrestrial subsurface.</title>
        <authorList>
            <person name="Probst A.J."/>
            <person name="Ladd B."/>
            <person name="Jarett J.K."/>
            <person name="Geller-Mcgrath D.E."/>
            <person name="Sieber C.M."/>
            <person name="Emerson J.B."/>
            <person name="Anantharaman K."/>
            <person name="Thomas B.C."/>
            <person name="Malmstrom R."/>
            <person name="Stieglmeier M."/>
            <person name="Klingl A."/>
            <person name="Woyke T."/>
            <person name="Ryan C.M."/>
            <person name="Banfield J.F."/>
        </authorList>
    </citation>
    <scope>NUCLEOTIDE SEQUENCE [LARGE SCALE GENOMIC DNA]</scope>
    <source>
        <strain evidence="2">CG11_big_fil_rev_8_21_14_0_20_36_8</strain>
    </source>
</reference>
<feature type="coiled-coil region" evidence="1">
    <location>
        <begin position="187"/>
        <end position="251"/>
    </location>
</feature>
<evidence type="ECO:0000313" key="3">
    <source>
        <dbReference type="Proteomes" id="UP000231056"/>
    </source>
</evidence>
<evidence type="ECO:0000256" key="1">
    <source>
        <dbReference type="SAM" id="Coils"/>
    </source>
</evidence>
<proteinExistence type="predicted"/>
<protein>
    <recommendedName>
        <fullName evidence="4">Recombinase domain-containing protein</fullName>
    </recommendedName>
</protein>
<comment type="caution">
    <text evidence="2">The sequence shown here is derived from an EMBL/GenBank/DDBJ whole genome shotgun (WGS) entry which is preliminary data.</text>
</comment>
<evidence type="ECO:0008006" key="4">
    <source>
        <dbReference type="Google" id="ProtNLM"/>
    </source>
</evidence>
<evidence type="ECO:0000313" key="2">
    <source>
        <dbReference type="EMBL" id="PIQ73421.1"/>
    </source>
</evidence>
<dbReference type="EMBL" id="PCVM01000060">
    <property type="protein sequence ID" value="PIQ73421.1"/>
    <property type="molecule type" value="Genomic_DNA"/>
</dbReference>
<organism evidence="2 3">
    <name type="scientific">Candidatus Roizmanbacteria bacterium CG11_big_fil_rev_8_21_14_0_20_36_8</name>
    <dbReference type="NCBI Taxonomy" id="1974856"/>
    <lineage>
        <taxon>Bacteria</taxon>
        <taxon>Candidatus Roizmaniibacteriota</taxon>
    </lineage>
</organism>
<sequence length="268" mass="31515">MGFTTRSKNRRNPNDKKQVIGKIGGCQLNLKQFWRFIQNPIYAGINIESWTQGRAIKGKFKGLVSMETYNKANRGKRTLFEETDGIKLYKKRPPEHLINKGARNKDFPFKRVVMCPECEKPLFGSASRGKMGKYYPAYHCNKRGHYFRVSKGDFDSTIAEFVKGLKFEPDYAEKLMEAVMQEWAKRRENTQEDKLVIEKKIIELENSSRLIADRIHILGSETAIRYMEEDLAKIETEMLALQEQLVKMMRIRSIWRKLWELSNIFWNT</sequence>
<keyword evidence="1" id="KW-0175">Coiled coil</keyword>
<dbReference type="Proteomes" id="UP000231056">
    <property type="component" value="Unassembled WGS sequence"/>
</dbReference>
<dbReference type="AlphaFoldDB" id="A0A2M6IU12"/>
<gene>
    <name evidence="2" type="ORF">COV58_02630</name>
</gene>
<name>A0A2M6IU12_9BACT</name>